<dbReference type="FunFam" id="3.30.160.60:FF:000446">
    <property type="entry name" value="Zinc finger protein"/>
    <property type="match status" value="1"/>
</dbReference>
<dbReference type="InterPro" id="IPR036236">
    <property type="entry name" value="Znf_C2H2_sf"/>
</dbReference>
<protein>
    <recommendedName>
        <fullName evidence="7">C2H2-type domain-containing protein</fullName>
    </recommendedName>
</protein>
<organism evidence="8 9">
    <name type="scientific">Calycina marina</name>
    <dbReference type="NCBI Taxonomy" id="1763456"/>
    <lineage>
        <taxon>Eukaryota</taxon>
        <taxon>Fungi</taxon>
        <taxon>Dikarya</taxon>
        <taxon>Ascomycota</taxon>
        <taxon>Pezizomycotina</taxon>
        <taxon>Leotiomycetes</taxon>
        <taxon>Helotiales</taxon>
        <taxon>Pezizellaceae</taxon>
        <taxon>Calycina</taxon>
    </lineage>
</organism>
<feature type="compositionally biased region" description="Low complexity" evidence="6">
    <location>
        <begin position="181"/>
        <end position="196"/>
    </location>
</feature>
<evidence type="ECO:0000256" key="4">
    <source>
        <dbReference type="ARBA" id="ARBA00022833"/>
    </source>
</evidence>
<keyword evidence="2" id="KW-0677">Repeat</keyword>
<evidence type="ECO:0000256" key="1">
    <source>
        <dbReference type="ARBA" id="ARBA00022723"/>
    </source>
</evidence>
<feature type="region of interest" description="Disordered" evidence="6">
    <location>
        <begin position="150"/>
        <end position="196"/>
    </location>
</feature>
<comment type="caution">
    <text evidence="8">The sequence shown here is derived from an EMBL/GenBank/DDBJ whole genome shotgun (WGS) entry which is preliminary data.</text>
</comment>
<evidence type="ECO:0000313" key="8">
    <source>
        <dbReference type="EMBL" id="KAG9241149.1"/>
    </source>
</evidence>
<evidence type="ECO:0000256" key="5">
    <source>
        <dbReference type="PROSITE-ProRule" id="PRU00042"/>
    </source>
</evidence>
<dbReference type="PANTHER" id="PTHR23057">
    <property type="entry name" value="JUXTAPOSED WITH ANOTHER ZINC FINGER PROTEIN 1"/>
    <property type="match status" value="1"/>
</dbReference>
<dbReference type="AlphaFoldDB" id="A0A9P7YWK9"/>
<keyword evidence="9" id="KW-1185">Reference proteome</keyword>
<gene>
    <name evidence="8" type="ORF">BJ878DRAFT_428766</name>
</gene>
<dbReference type="PROSITE" id="PS00028">
    <property type="entry name" value="ZINC_FINGER_C2H2_1"/>
    <property type="match status" value="1"/>
</dbReference>
<evidence type="ECO:0000313" key="9">
    <source>
        <dbReference type="Proteomes" id="UP000887226"/>
    </source>
</evidence>
<proteinExistence type="predicted"/>
<feature type="compositionally biased region" description="Polar residues" evidence="6">
    <location>
        <begin position="261"/>
        <end position="293"/>
    </location>
</feature>
<dbReference type="InterPro" id="IPR051580">
    <property type="entry name" value="ZnF-Chromatin_assoc"/>
</dbReference>
<keyword evidence="3 5" id="KW-0863">Zinc-finger</keyword>
<dbReference type="InterPro" id="IPR013087">
    <property type="entry name" value="Znf_C2H2_type"/>
</dbReference>
<dbReference type="EMBL" id="MU254263">
    <property type="protein sequence ID" value="KAG9241149.1"/>
    <property type="molecule type" value="Genomic_DNA"/>
</dbReference>
<dbReference type="GO" id="GO:0005634">
    <property type="term" value="C:nucleus"/>
    <property type="evidence" value="ECO:0007669"/>
    <property type="project" value="TreeGrafter"/>
</dbReference>
<evidence type="ECO:0000259" key="7">
    <source>
        <dbReference type="PROSITE" id="PS50157"/>
    </source>
</evidence>
<feature type="domain" description="C2H2-type" evidence="7">
    <location>
        <begin position="470"/>
        <end position="500"/>
    </location>
</feature>
<evidence type="ECO:0000256" key="3">
    <source>
        <dbReference type="ARBA" id="ARBA00022771"/>
    </source>
</evidence>
<dbReference type="PROSITE" id="PS50157">
    <property type="entry name" value="ZINC_FINGER_C2H2_2"/>
    <property type="match status" value="2"/>
</dbReference>
<evidence type="ECO:0000256" key="2">
    <source>
        <dbReference type="ARBA" id="ARBA00022737"/>
    </source>
</evidence>
<accession>A0A9P7YWK9</accession>
<dbReference type="Proteomes" id="UP000887226">
    <property type="component" value="Unassembled WGS sequence"/>
</dbReference>
<dbReference type="OrthoDB" id="3269380at2759"/>
<feature type="compositionally biased region" description="Polar residues" evidence="6">
    <location>
        <begin position="300"/>
        <end position="342"/>
    </location>
</feature>
<dbReference type="SMART" id="SM00355">
    <property type="entry name" value="ZnF_C2H2"/>
    <property type="match status" value="3"/>
</dbReference>
<keyword evidence="4" id="KW-0862">Zinc</keyword>
<reference evidence="8" key="1">
    <citation type="journal article" date="2021" name="IMA Fungus">
        <title>Genomic characterization of three marine fungi, including Emericellopsis atlantica sp. nov. with signatures of a generalist lifestyle and marine biomass degradation.</title>
        <authorList>
            <person name="Hagestad O.C."/>
            <person name="Hou L."/>
            <person name="Andersen J.H."/>
            <person name="Hansen E.H."/>
            <person name="Altermark B."/>
            <person name="Li C."/>
            <person name="Kuhnert E."/>
            <person name="Cox R.J."/>
            <person name="Crous P.W."/>
            <person name="Spatafora J.W."/>
            <person name="Lail K."/>
            <person name="Amirebrahimi M."/>
            <person name="Lipzen A."/>
            <person name="Pangilinan J."/>
            <person name="Andreopoulos W."/>
            <person name="Hayes R.D."/>
            <person name="Ng V."/>
            <person name="Grigoriev I.V."/>
            <person name="Jackson S.A."/>
            <person name="Sutton T.D.S."/>
            <person name="Dobson A.D.W."/>
            <person name="Rama T."/>
        </authorList>
    </citation>
    <scope>NUCLEOTIDE SEQUENCE</scope>
    <source>
        <strain evidence="8">TRa3180A</strain>
    </source>
</reference>
<feature type="compositionally biased region" description="Polar residues" evidence="6">
    <location>
        <begin position="152"/>
        <end position="161"/>
    </location>
</feature>
<keyword evidence="1" id="KW-0479">Metal-binding</keyword>
<sequence>MQGISIPINFTSASSRISSASPNPNLDKQTSAMMAGNGFEHSMGNGRQESFSGAKPISMNNPNRHNENRRRESLAGSLVGGMSWGGVSVGSWIRDDIIMQGTSPFPYQSPSYHSSSYMPKLEANFMKDFACCGRTLPSLHDLLAHYEEHHAQQTPQQQSYRPSLAQRARGNSAATTNKSALGTPQPSQGQQQNLQTQDTLARPNNVLQIPQGAPVGGIGLLRQQQQSQPSTPVQKINQPAADEMDGVEDMEMDDGIGIDQGSDTPQQPVQAAQQSLFGQQPRPQLNANSNPGSMQYPGLRTSQPPTPSTSGFGFQHNPIVSSVNTPSLSTQQQTSFSPNASGPGTPAEDLDDDYTSFPMNTTFTGYNNFGFGGNDMGLDLCIDNPAKQLFSPNGGGGVFDQRRMAQQFANFGIGAGQYGANNSDLMRAFRQQQQLMHMNGGMGDMTGMGGMGGMANLTNMGMLPEEHKPFKCPVIGCEKAYKNQNGLKYHKTHGHLTQQLHENEDGTFSIVNPETSTPYLGEQGMAKEKPYRCDVCGKRYKNLNGLKYHRQHSPPCNPELKLEQQMKAAGLGGLPINIAGLPNIGEEQQQHMI</sequence>
<dbReference type="PANTHER" id="PTHR23057:SF0">
    <property type="entry name" value="JUXTAPOSED WITH ANOTHER ZINC FINGER PROTEIN 1"/>
    <property type="match status" value="1"/>
</dbReference>
<dbReference type="GO" id="GO:0008270">
    <property type="term" value="F:zinc ion binding"/>
    <property type="evidence" value="ECO:0007669"/>
    <property type="project" value="UniProtKB-KW"/>
</dbReference>
<dbReference type="SUPFAM" id="SSF57667">
    <property type="entry name" value="beta-beta-alpha zinc fingers"/>
    <property type="match status" value="1"/>
</dbReference>
<evidence type="ECO:0000256" key="6">
    <source>
        <dbReference type="SAM" id="MobiDB-lite"/>
    </source>
</evidence>
<name>A0A9P7YWK9_9HELO</name>
<feature type="region of interest" description="Disordered" evidence="6">
    <location>
        <begin position="251"/>
        <end position="352"/>
    </location>
</feature>
<dbReference type="Gene3D" id="3.30.160.60">
    <property type="entry name" value="Classic Zinc Finger"/>
    <property type="match status" value="2"/>
</dbReference>
<feature type="region of interest" description="Disordered" evidence="6">
    <location>
        <begin position="36"/>
        <end position="72"/>
    </location>
</feature>
<feature type="domain" description="C2H2-type" evidence="7">
    <location>
        <begin position="531"/>
        <end position="558"/>
    </location>
</feature>